<name>A0AAU6NEE7_9CLOS</name>
<dbReference type="EMBL" id="PP378484">
    <property type="protein sequence ID" value="WWE98326.1"/>
    <property type="molecule type" value="Genomic_RNA"/>
</dbReference>
<evidence type="ECO:0000313" key="1">
    <source>
        <dbReference type="EMBL" id="WWE98315.1"/>
    </source>
</evidence>
<organism evidence="2">
    <name type="scientific">Yam virus 1</name>
    <dbReference type="NCBI Taxonomy" id="3123105"/>
    <lineage>
        <taxon>Viruses</taxon>
        <taxon>Riboviria</taxon>
        <taxon>Orthornavirae</taxon>
        <taxon>Kitrinoviricota</taxon>
        <taxon>Alsuviricetes</taxon>
        <taxon>Martellivirales</taxon>
        <taxon>Closteroviridae</taxon>
        <taxon>Crinivirus</taxon>
    </lineage>
</organism>
<gene>
    <name evidence="2" type="primary">p7</name>
</gene>
<sequence length="60" mass="7141">MEITIVFFLNKYGVNLYYCSKNRDYLGDFEVKVLSDFDELISLFKAYPFIKREWLGCITA</sequence>
<dbReference type="EMBL" id="PP378483">
    <property type="protein sequence ID" value="WWE98315.1"/>
    <property type="molecule type" value="Genomic_RNA"/>
</dbReference>
<proteinExistence type="predicted"/>
<reference evidence="2" key="1">
    <citation type="submission" date="2024-02" db="EMBL/GenBank/DDBJ databases">
        <title>White yam (Dioscorea rotundata) plants exhibiting virus-like symptoms are co-infected with a new potyvirus and a new crinivirus in Ethiopia.</title>
        <authorList>
            <person name="Gogile A."/>
            <person name="Knierim D."/>
            <person name="Margaria P."/>
            <person name="Menzel W."/>
            <person name="Kebede M."/>
            <person name="Kidanemariam D."/>
            <person name="Abraham A."/>
        </authorList>
    </citation>
    <scope>NUCLEOTIDE SEQUENCE</scope>
    <source>
        <strain evidence="1">YAM-A13</strain>
        <strain evidence="2">YAM-A29</strain>
    </source>
</reference>
<evidence type="ECO:0000313" key="2">
    <source>
        <dbReference type="EMBL" id="WWE98326.1"/>
    </source>
</evidence>
<accession>A0AAU6NEE7</accession>
<protein>
    <submittedName>
        <fullName evidence="2">7 kDa protein</fullName>
    </submittedName>
</protein>